<feature type="compositionally biased region" description="Polar residues" evidence="1">
    <location>
        <begin position="37"/>
        <end position="54"/>
    </location>
</feature>
<organism evidence="3">
    <name type="scientific">Melampsora larici-populina (strain 98AG31 / pathotype 3-4-7)</name>
    <name type="common">Poplar leaf rust fungus</name>
    <dbReference type="NCBI Taxonomy" id="747676"/>
    <lineage>
        <taxon>Eukaryota</taxon>
        <taxon>Fungi</taxon>
        <taxon>Dikarya</taxon>
        <taxon>Basidiomycota</taxon>
        <taxon>Pucciniomycotina</taxon>
        <taxon>Pucciniomycetes</taxon>
        <taxon>Pucciniales</taxon>
        <taxon>Melampsoraceae</taxon>
        <taxon>Melampsora</taxon>
    </lineage>
</organism>
<feature type="region of interest" description="Disordered" evidence="1">
    <location>
        <begin position="78"/>
        <end position="139"/>
    </location>
</feature>
<dbReference type="VEuPathDB" id="FungiDB:MELLADRAFT_61025"/>
<dbReference type="HOGENOM" id="CLU_035156_0_0_1"/>
<dbReference type="GeneID" id="18929653"/>
<feature type="compositionally biased region" description="Polar residues" evidence="1">
    <location>
        <begin position="78"/>
        <end position="88"/>
    </location>
</feature>
<gene>
    <name evidence="2" type="ORF">MELLADRAFT_61025</name>
</gene>
<name>F4RDB3_MELLP</name>
<dbReference type="Proteomes" id="UP000001072">
    <property type="component" value="Unassembled WGS sequence"/>
</dbReference>
<evidence type="ECO:0000313" key="3">
    <source>
        <dbReference type="Proteomes" id="UP000001072"/>
    </source>
</evidence>
<dbReference type="InParanoid" id="F4RDB3"/>
<dbReference type="RefSeq" id="XP_007407098.1">
    <property type="nucleotide sequence ID" value="XM_007407036.1"/>
</dbReference>
<dbReference type="KEGG" id="mlr:MELLADRAFT_61025"/>
<evidence type="ECO:0000256" key="1">
    <source>
        <dbReference type="SAM" id="MobiDB-lite"/>
    </source>
</evidence>
<dbReference type="AlphaFoldDB" id="F4RDB3"/>
<reference evidence="3" key="1">
    <citation type="journal article" date="2011" name="Proc. Natl. Acad. Sci. U.S.A.">
        <title>Obligate biotrophy features unraveled by the genomic analysis of rust fungi.</title>
        <authorList>
            <person name="Duplessis S."/>
            <person name="Cuomo C.A."/>
            <person name="Lin Y.-C."/>
            <person name="Aerts A."/>
            <person name="Tisserant E."/>
            <person name="Veneault-Fourrey C."/>
            <person name="Joly D.L."/>
            <person name="Hacquard S."/>
            <person name="Amselem J."/>
            <person name="Cantarel B.L."/>
            <person name="Chiu R."/>
            <person name="Coutinho P.M."/>
            <person name="Feau N."/>
            <person name="Field M."/>
            <person name="Frey P."/>
            <person name="Gelhaye E."/>
            <person name="Goldberg J."/>
            <person name="Grabherr M.G."/>
            <person name="Kodira C.D."/>
            <person name="Kohler A."/>
            <person name="Kuees U."/>
            <person name="Lindquist E.A."/>
            <person name="Lucas S.M."/>
            <person name="Mago R."/>
            <person name="Mauceli E."/>
            <person name="Morin E."/>
            <person name="Murat C."/>
            <person name="Pangilinan J.L."/>
            <person name="Park R."/>
            <person name="Pearson M."/>
            <person name="Quesneville H."/>
            <person name="Rouhier N."/>
            <person name="Sakthikumar S."/>
            <person name="Salamov A.A."/>
            <person name="Schmutz J."/>
            <person name="Selles B."/>
            <person name="Shapiro H."/>
            <person name="Tanguay P."/>
            <person name="Tuskan G.A."/>
            <person name="Henrissat B."/>
            <person name="Van de Peer Y."/>
            <person name="Rouze P."/>
            <person name="Ellis J.G."/>
            <person name="Dodds P.N."/>
            <person name="Schein J.E."/>
            <person name="Zhong S."/>
            <person name="Hamelin R.C."/>
            <person name="Grigoriev I.V."/>
            <person name="Szabo L.J."/>
            <person name="Martin F."/>
        </authorList>
    </citation>
    <scope>NUCLEOTIDE SEQUENCE [LARGE SCALE GENOMIC DNA]</scope>
    <source>
        <strain evidence="3">98AG31 / pathotype 3-4-7</strain>
    </source>
</reference>
<sequence length="482" mass="53276">MDVDDSSDQNESVAMDWSRVIDIDNSQSSKSRRSSSNMERTSQVWPLPSGSEQGSLHDGVAPSVSSSGACEIFARGQQIPSSSPSLAFQQPLPADISNKRGRARTRSQSTNDKWPKIGASMGNLDSNLESHGEQSLVPDGSMFSEELDYHPMLRSDVQGPSSAEPSSRRLELRRSNRIQSQSGQSRLASNVAPIPVKLQQKPSESRKQSNTNTTIRTLAASSKKAKVKKTASSSAPQPQTPKETAAEPADIDKTMTQAFTRRGLFKAVLKGCPTYLRRVDEKIRGEVIKALTATPTTKWSAETNLDRDAYESWLSYLNTRLNQRYGTFSDGCSFSMGSPSLPTKVEITKLLKVFGKNYTSYQHVKGRGNSAIEYWIQGEHHYGYIQYAFRTKLVPTIFLVVNQFTKLNTRDSIHDCFVSHPRLQAARVYSKIERSVIVDLHDLMGHIIVLSHPPGHLGIAQETLGIVGLRNVSSITTDTSLE</sequence>
<feature type="compositionally biased region" description="Polar residues" evidence="1">
    <location>
        <begin position="178"/>
        <end position="188"/>
    </location>
</feature>
<feature type="region of interest" description="Disordered" evidence="1">
    <location>
        <begin position="153"/>
        <end position="251"/>
    </location>
</feature>
<feature type="region of interest" description="Disordered" evidence="1">
    <location>
        <begin position="1"/>
        <end position="65"/>
    </location>
</feature>
<keyword evidence="3" id="KW-1185">Reference proteome</keyword>
<dbReference type="EMBL" id="GL883097">
    <property type="protein sequence ID" value="EGG09371.1"/>
    <property type="molecule type" value="Genomic_DNA"/>
</dbReference>
<protein>
    <submittedName>
        <fullName evidence="2">Uncharacterized protein</fullName>
    </submittedName>
</protein>
<evidence type="ECO:0000313" key="2">
    <source>
        <dbReference type="EMBL" id="EGG09371.1"/>
    </source>
</evidence>
<accession>F4RDB3</accession>
<proteinExistence type="predicted"/>